<dbReference type="Gene3D" id="2.60.450.10">
    <property type="entry name" value="Lipopolysaccharide (LPS) transport protein A like domain"/>
    <property type="match status" value="1"/>
</dbReference>
<dbReference type="GO" id="GO:0015920">
    <property type="term" value="P:lipopolysaccharide transport"/>
    <property type="evidence" value="ECO:0007669"/>
    <property type="project" value="InterPro"/>
</dbReference>
<accession>A0A7V7TWX2</accession>
<keyword evidence="1" id="KW-0732">Signal</keyword>
<dbReference type="InterPro" id="IPR045659">
    <property type="entry name" value="LptD_2"/>
</dbReference>
<evidence type="ECO:0000256" key="1">
    <source>
        <dbReference type="HAMAP-Rule" id="MF_01411"/>
    </source>
</evidence>
<protein>
    <recommendedName>
        <fullName evidence="1">LPS-assembly protein LptD</fullName>
    </recommendedName>
</protein>
<feature type="domain" description="LPS-assembly protein LptD central" evidence="3">
    <location>
        <begin position="206"/>
        <end position="279"/>
    </location>
</feature>
<dbReference type="EMBL" id="VZDO01000004">
    <property type="protein sequence ID" value="KAB0680671.1"/>
    <property type="molecule type" value="Genomic_DNA"/>
</dbReference>
<name>A0A7V7TWX2_9HYPH</name>
<comment type="function">
    <text evidence="1">Involved in the assembly of lipopolysaccharide (LPS) at the surface of the outer membrane.</text>
</comment>
<dbReference type="GO" id="GO:0043165">
    <property type="term" value="P:Gram-negative-bacterium-type cell outer membrane assembly"/>
    <property type="evidence" value="ECO:0007669"/>
    <property type="project" value="UniProtKB-UniRule"/>
</dbReference>
<dbReference type="Proteomes" id="UP000432089">
    <property type="component" value="Unassembled WGS sequence"/>
</dbReference>
<dbReference type="Pfam" id="PF19838">
    <property type="entry name" value="LptD_2"/>
    <property type="match status" value="1"/>
</dbReference>
<dbReference type="GO" id="GO:1990351">
    <property type="term" value="C:transporter complex"/>
    <property type="evidence" value="ECO:0007669"/>
    <property type="project" value="TreeGrafter"/>
</dbReference>
<gene>
    <name evidence="1" type="primary">lptD</name>
    <name evidence="4" type="ORF">F6X38_06595</name>
</gene>
<evidence type="ECO:0000313" key="5">
    <source>
        <dbReference type="Proteomes" id="UP000432089"/>
    </source>
</evidence>
<feature type="signal peptide" evidence="1">
    <location>
        <begin position="1"/>
        <end position="34"/>
    </location>
</feature>
<comment type="similarity">
    <text evidence="1">Belongs to the LptD family.</text>
</comment>
<dbReference type="PANTHER" id="PTHR30189">
    <property type="entry name" value="LPS-ASSEMBLY PROTEIN"/>
    <property type="match status" value="1"/>
</dbReference>
<feature type="domain" description="LptD C-terminal" evidence="2">
    <location>
        <begin position="314"/>
        <end position="770"/>
    </location>
</feature>
<comment type="caution">
    <text evidence="4">The sequence shown here is derived from an EMBL/GenBank/DDBJ whole genome shotgun (WGS) entry which is preliminary data.</text>
</comment>
<dbReference type="HAMAP" id="MF_01411">
    <property type="entry name" value="LPS_assembly_LptD"/>
    <property type="match status" value="1"/>
</dbReference>
<sequence length="843" mass="92712" precursor="true">MLARGNSRLVRAWGRRTFLSAGVALCALMSVAGAAAAQGTIPAPLPVNVNVPADAKLFMEADTVVYESNTGVVTATGGVQLDYGGYKLVSRKVVYDQKSRRLIAAGDVQLVQPDGNVIYADSADITDDFADGFIRALRIESPNNTRFAAQGAVRENGNLLTLEKGVYTACQACREHPERAPLWQVKARKIVWDQQKKVIRYYGASLEFFGMPLAYLPYLSQPDPTVKRKSGFLIPQFKQSKARGYGVRVPYFFALSDSYDATVAGTYYTKQGFLGEVEFRQAFGNGYYTLQAAGLSQQDPHAYGIGTPDYDNVDRGMIGTTGRFAINDRWTVGWDILAQSDQNFSNTYDIENFDQTFHTSEIYLTGLGDRSFFDLRAQRFDIQTNDNNEDDDDNFGISLDDQDVQPDVFPTLDYERIEEGPLGGEVQVNANLIHLRRGDADVRPSEFLLCDPDFFDNGSCSSTAALNAGVLSGFPYRTDYFRRRALEGNYTRGTLEAEWRRTFTTDGGLQLTPFGSLRGDLYDANMSTGGYPFVPTNINLPVSGTNPYQGQPFPGSADIDDSGFRGMATAGLEARYPILFEAKGSTHVLEPIGQILVRPNETDIGNLPNEDAQSLVFNTTNLFATDKFSGYDRLEGGTRANVGLRYSGTYDSGYTMNAVLGESFHLAGENPYKNADLALVGPDSGLETDRSDYVASIAVGTPIGLGFGVGTRLDEDSLDVRRTDFSGTYANTRLGLGVTYSQIAAQPIYGFPEDRSQAGVSASLKLTDVWTAYGSLGYDIENDALISKSLGFGYLDECFSLLAQYTQTDDRYRLNDSQNQIMFKLSLRTVADTNYTYKLKDDD</sequence>
<dbReference type="AlphaFoldDB" id="A0A7V7TWX2"/>
<evidence type="ECO:0000259" key="2">
    <source>
        <dbReference type="Pfam" id="PF04453"/>
    </source>
</evidence>
<dbReference type="InterPro" id="IPR007543">
    <property type="entry name" value="LptD_C"/>
</dbReference>
<evidence type="ECO:0000259" key="3">
    <source>
        <dbReference type="Pfam" id="PF19838"/>
    </source>
</evidence>
<feature type="chain" id="PRO_5031652932" description="LPS-assembly protein LptD" evidence="1">
    <location>
        <begin position="35"/>
        <end position="843"/>
    </location>
</feature>
<dbReference type="GO" id="GO:0009279">
    <property type="term" value="C:cell outer membrane"/>
    <property type="evidence" value="ECO:0007669"/>
    <property type="project" value="UniProtKB-SubCell"/>
</dbReference>
<keyword evidence="5" id="KW-1185">Reference proteome</keyword>
<dbReference type="InterPro" id="IPR050218">
    <property type="entry name" value="LptD"/>
</dbReference>
<dbReference type="InterPro" id="IPR020889">
    <property type="entry name" value="LipoPS_assembly_LptD"/>
</dbReference>
<reference evidence="4 5" key="1">
    <citation type="submission" date="2019-09" db="EMBL/GenBank/DDBJ databases">
        <title>YIM 132180 draft genome.</title>
        <authorList>
            <person name="Zhang K."/>
        </authorList>
    </citation>
    <scope>NUCLEOTIDE SEQUENCE [LARGE SCALE GENOMIC DNA]</scope>
    <source>
        <strain evidence="4 5">YIM 132180</strain>
    </source>
</reference>
<evidence type="ECO:0000313" key="4">
    <source>
        <dbReference type="EMBL" id="KAB0680671.1"/>
    </source>
</evidence>
<comment type="subunit">
    <text evidence="1">Component of the lipopolysaccharide transport and assembly complex.</text>
</comment>
<organism evidence="4 5">
    <name type="scientific">Plantimonas leprariae</name>
    <dbReference type="NCBI Taxonomy" id="2615207"/>
    <lineage>
        <taxon>Bacteria</taxon>
        <taxon>Pseudomonadati</taxon>
        <taxon>Pseudomonadota</taxon>
        <taxon>Alphaproteobacteria</taxon>
        <taxon>Hyphomicrobiales</taxon>
        <taxon>Aurantimonadaceae</taxon>
        <taxon>Plantimonas</taxon>
    </lineage>
</organism>
<comment type="caution">
    <text evidence="1">Lacks conserved residue(s) required for the propagation of feature annotation.</text>
</comment>
<comment type="subcellular location">
    <subcellularLocation>
        <location evidence="1">Cell outer membrane</location>
    </subcellularLocation>
</comment>
<dbReference type="PANTHER" id="PTHR30189:SF1">
    <property type="entry name" value="LPS-ASSEMBLY PROTEIN LPTD"/>
    <property type="match status" value="1"/>
</dbReference>
<keyword evidence="1" id="KW-0998">Cell outer membrane</keyword>
<dbReference type="Pfam" id="PF04453">
    <property type="entry name" value="LptD"/>
    <property type="match status" value="1"/>
</dbReference>
<proteinExistence type="inferred from homology"/>
<keyword evidence="1" id="KW-0472">Membrane</keyword>